<evidence type="ECO:0000256" key="1">
    <source>
        <dbReference type="SAM" id="MobiDB-lite"/>
    </source>
</evidence>
<evidence type="ECO:0000313" key="3">
    <source>
        <dbReference type="Proteomes" id="UP001163046"/>
    </source>
</evidence>
<dbReference type="OrthoDB" id="10489549at2759"/>
<name>A0A9X0DCR2_9CNID</name>
<accession>A0A9X0DCR2</accession>
<reference evidence="2" key="1">
    <citation type="submission" date="2023-01" db="EMBL/GenBank/DDBJ databases">
        <title>Genome assembly of the deep-sea coral Lophelia pertusa.</title>
        <authorList>
            <person name="Herrera S."/>
            <person name="Cordes E."/>
        </authorList>
    </citation>
    <scope>NUCLEOTIDE SEQUENCE</scope>
    <source>
        <strain evidence="2">USNM1676648</strain>
        <tissue evidence="2">Polyp</tissue>
    </source>
</reference>
<evidence type="ECO:0000313" key="2">
    <source>
        <dbReference type="EMBL" id="KAJ7393973.1"/>
    </source>
</evidence>
<feature type="region of interest" description="Disordered" evidence="1">
    <location>
        <begin position="1"/>
        <end position="87"/>
    </location>
</feature>
<feature type="compositionally biased region" description="Low complexity" evidence="1">
    <location>
        <begin position="241"/>
        <end position="255"/>
    </location>
</feature>
<proteinExistence type="predicted"/>
<dbReference type="EMBL" id="MU825397">
    <property type="protein sequence ID" value="KAJ7393973.1"/>
    <property type="molecule type" value="Genomic_DNA"/>
</dbReference>
<sequence length="529" mass="59380">MVRGSSSTGKRRTRNGEKTLQVASVDEKQVEVVAGTSGGVDGEEMEQAETGVEQEELDEEPEDMEGGGQQDNDEVPQRTKGNSNLRVKLPTSFTPGIMSEEYHALCAVKNAASQAEQKVLGCVAERAMSWLRLAYKKIHDKDLPRQACCVEESQVMETLEAITELDPSATATKKKVKKNGTGQDKEQPSSEDVQEIRRSKRLAQAAAVDEPPSKKQGVTDDSDDDDDIVDNYENDDDCENNDSSSEAEAASDISSPSKEAAGIGWKNIYKQPSQPNTRMAYLAEFYKRLQTIDLGLCTAIEALEHTRHIHKLMDGIDASTCTSCSTTINCLLVDSKTIWEWADTRIGTTMAGRTVQKYLLSLEKFYLLITCCELPPHLPKLSHASLVMARCARTSLPGFRTTAGKIAAERRWKSMKDNPEYMHQLHEENVRRHKHILDPNIIGLRNSTPMGTQPLRSKWDRKDEQLLVRYFTFKPPKDVIRHVCEEVEELRELVAKKDLNVATKRSKLFIGETLQYSILVCFNLLHKYK</sequence>
<organism evidence="2 3">
    <name type="scientific">Desmophyllum pertusum</name>
    <dbReference type="NCBI Taxonomy" id="174260"/>
    <lineage>
        <taxon>Eukaryota</taxon>
        <taxon>Metazoa</taxon>
        <taxon>Cnidaria</taxon>
        <taxon>Anthozoa</taxon>
        <taxon>Hexacorallia</taxon>
        <taxon>Scleractinia</taxon>
        <taxon>Caryophylliina</taxon>
        <taxon>Caryophylliidae</taxon>
        <taxon>Desmophyllum</taxon>
    </lineage>
</organism>
<gene>
    <name evidence="2" type="ORF">OS493_003644</name>
</gene>
<dbReference type="Proteomes" id="UP001163046">
    <property type="component" value="Unassembled WGS sequence"/>
</dbReference>
<feature type="compositionally biased region" description="Acidic residues" evidence="1">
    <location>
        <begin position="220"/>
        <end position="240"/>
    </location>
</feature>
<comment type="caution">
    <text evidence="2">The sequence shown here is derived from an EMBL/GenBank/DDBJ whole genome shotgun (WGS) entry which is preliminary data.</text>
</comment>
<keyword evidence="3" id="KW-1185">Reference proteome</keyword>
<protein>
    <submittedName>
        <fullName evidence="2">Uncharacterized protein</fullName>
    </submittedName>
</protein>
<feature type="region of interest" description="Disordered" evidence="1">
    <location>
        <begin position="171"/>
        <end position="258"/>
    </location>
</feature>
<dbReference type="AlphaFoldDB" id="A0A9X0DCR2"/>
<feature type="compositionally biased region" description="Acidic residues" evidence="1">
    <location>
        <begin position="41"/>
        <end position="65"/>
    </location>
</feature>